<keyword evidence="5" id="KW-1185">Reference proteome</keyword>
<dbReference type="InterPro" id="IPR000859">
    <property type="entry name" value="CUB_dom"/>
</dbReference>
<accession>A0AAN7NZI3</accession>
<dbReference type="Gene3D" id="2.60.120.290">
    <property type="entry name" value="Spermadhesin, CUB domain"/>
    <property type="match status" value="1"/>
</dbReference>
<gene>
    <name evidence="4" type="ORF">QYF61_014025</name>
</gene>
<evidence type="ECO:0000256" key="1">
    <source>
        <dbReference type="ARBA" id="ARBA00023157"/>
    </source>
</evidence>
<dbReference type="Pfam" id="PF00431">
    <property type="entry name" value="CUB"/>
    <property type="match status" value="1"/>
</dbReference>
<proteinExistence type="predicted"/>
<dbReference type="CDD" id="cd00041">
    <property type="entry name" value="CUB"/>
    <property type="match status" value="1"/>
</dbReference>
<sequence length="251" mass="28467">MIKDFQHVSYRKKLRELGLSRLKKRLTAQTGSYECCEDGARLFSVVSSDRTRVKGHKLKYKKFCVNIRKNFHCESDQTLEQIAQRDCAPCGGHLTASSGVILPPGWPGYYKDSLNCEWVIEARPGHSIKITFDRVIVNAVTSGWWPVTSGVPQGSILGPVLFNIFIIDLDTGIKCTLSKFADDTKLGGVVDSLKHREALQRDLDRLESWAITNHMKFNKNKCRILYVGWGNPGYMYKLGTRGWRAALRKEI</sequence>
<reference evidence="4 5" key="1">
    <citation type="journal article" date="2023" name="J. Hered.">
        <title>Chromosome-level genome of the wood stork (Mycteria americana) provides insight into avian chromosome evolution.</title>
        <authorList>
            <person name="Flamio R. Jr."/>
            <person name="Ramstad K.M."/>
        </authorList>
    </citation>
    <scope>NUCLEOTIDE SEQUENCE [LARGE SCALE GENOMIC DNA]</scope>
    <source>
        <strain evidence="4">JAX WOST 10</strain>
    </source>
</reference>
<protein>
    <recommendedName>
        <fullName evidence="3">CUB domain-containing protein</fullName>
    </recommendedName>
</protein>
<dbReference type="SUPFAM" id="SSF49854">
    <property type="entry name" value="Spermadhesin, CUB domain"/>
    <property type="match status" value="1"/>
</dbReference>
<dbReference type="InterPro" id="IPR035914">
    <property type="entry name" value="Sperma_CUB_dom_sf"/>
</dbReference>
<comment type="caution">
    <text evidence="4">The sequence shown here is derived from an EMBL/GenBank/DDBJ whole genome shotgun (WGS) entry which is preliminary data.</text>
</comment>
<name>A0AAN7NZI3_MYCAM</name>
<organism evidence="4 5">
    <name type="scientific">Mycteria americana</name>
    <name type="common">Wood stork</name>
    <dbReference type="NCBI Taxonomy" id="33587"/>
    <lineage>
        <taxon>Eukaryota</taxon>
        <taxon>Metazoa</taxon>
        <taxon>Chordata</taxon>
        <taxon>Craniata</taxon>
        <taxon>Vertebrata</taxon>
        <taxon>Euteleostomi</taxon>
        <taxon>Archelosauria</taxon>
        <taxon>Archosauria</taxon>
        <taxon>Dinosauria</taxon>
        <taxon>Saurischia</taxon>
        <taxon>Theropoda</taxon>
        <taxon>Coelurosauria</taxon>
        <taxon>Aves</taxon>
        <taxon>Neognathae</taxon>
        <taxon>Neoaves</taxon>
        <taxon>Aequornithes</taxon>
        <taxon>Ciconiiformes</taxon>
        <taxon>Ciconiidae</taxon>
        <taxon>Mycteria</taxon>
    </lineage>
</organism>
<feature type="domain" description="CUB" evidence="3">
    <location>
        <begin position="90"/>
        <end position="132"/>
    </location>
</feature>
<dbReference type="EMBL" id="JAUNZN010000003">
    <property type="protein sequence ID" value="KAK4824365.1"/>
    <property type="molecule type" value="Genomic_DNA"/>
</dbReference>
<dbReference type="InterPro" id="IPR000477">
    <property type="entry name" value="RT_dom"/>
</dbReference>
<dbReference type="AlphaFoldDB" id="A0AAN7NZI3"/>
<evidence type="ECO:0000256" key="2">
    <source>
        <dbReference type="PROSITE-ProRule" id="PRU00059"/>
    </source>
</evidence>
<evidence type="ECO:0000259" key="3">
    <source>
        <dbReference type="PROSITE" id="PS01180"/>
    </source>
</evidence>
<evidence type="ECO:0000313" key="4">
    <source>
        <dbReference type="EMBL" id="KAK4824365.1"/>
    </source>
</evidence>
<dbReference type="SMART" id="SM00042">
    <property type="entry name" value="CUB"/>
    <property type="match status" value="1"/>
</dbReference>
<dbReference type="PANTHER" id="PTHR33332">
    <property type="entry name" value="REVERSE TRANSCRIPTASE DOMAIN-CONTAINING PROTEIN"/>
    <property type="match status" value="1"/>
</dbReference>
<keyword evidence="1" id="KW-1015">Disulfide bond</keyword>
<dbReference type="Proteomes" id="UP001333110">
    <property type="component" value="Unassembled WGS sequence"/>
</dbReference>
<comment type="caution">
    <text evidence="2">Lacks conserved residue(s) required for the propagation of feature annotation.</text>
</comment>
<dbReference type="Pfam" id="PF00078">
    <property type="entry name" value="RVT_1"/>
    <property type="match status" value="1"/>
</dbReference>
<dbReference type="PROSITE" id="PS01180">
    <property type="entry name" value="CUB"/>
    <property type="match status" value="1"/>
</dbReference>
<evidence type="ECO:0000313" key="5">
    <source>
        <dbReference type="Proteomes" id="UP001333110"/>
    </source>
</evidence>